<keyword evidence="4" id="KW-1003">Cell membrane</keyword>
<dbReference type="STRING" id="1122938.SAMN05660772_00700"/>
<evidence type="ECO:0000313" key="10">
    <source>
        <dbReference type="Proteomes" id="UP000192408"/>
    </source>
</evidence>
<dbReference type="Proteomes" id="UP000192408">
    <property type="component" value="Unassembled WGS sequence"/>
</dbReference>
<proteinExistence type="inferred from homology"/>
<reference evidence="10" key="1">
    <citation type="submission" date="2017-04" db="EMBL/GenBank/DDBJ databases">
        <authorList>
            <person name="Varghese N."/>
            <person name="Submissions S."/>
        </authorList>
    </citation>
    <scope>NUCLEOTIDE SEQUENCE [LARGE SCALE GENOMIC DNA]</scope>
    <source>
        <strain evidence="10">DSM 23072</strain>
    </source>
</reference>
<feature type="transmembrane region" description="Helical" evidence="8">
    <location>
        <begin position="308"/>
        <end position="333"/>
    </location>
</feature>
<keyword evidence="6 8" id="KW-1133">Transmembrane helix</keyword>
<evidence type="ECO:0000256" key="3">
    <source>
        <dbReference type="ARBA" id="ARBA00022448"/>
    </source>
</evidence>
<keyword evidence="10" id="KW-1185">Reference proteome</keyword>
<evidence type="ECO:0000256" key="1">
    <source>
        <dbReference type="ARBA" id="ARBA00004651"/>
    </source>
</evidence>
<keyword evidence="7 8" id="KW-0472">Membrane</keyword>
<accession>A0A1W1URP8</accession>
<feature type="transmembrane region" description="Helical" evidence="8">
    <location>
        <begin position="218"/>
        <end position="237"/>
    </location>
</feature>
<dbReference type="PANTHER" id="PTHR21716">
    <property type="entry name" value="TRANSMEMBRANE PROTEIN"/>
    <property type="match status" value="1"/>
</dbReference>
<evidence type="ECO:0000256" key="6">
    <source>
        <dbReference type="ARBA" id="ARBA00022989"/>
    </source>
</evidence>
<organism evidence="9 10">
    <name type="scientific">Pasteurella testudinis DSM 23072</name>
    <dbReference type="NCBI Taxonomy" id="1122938"/>
    <lineage>
        <taxon>Bacteria</taxon>
        <taxon>Pseudomonadati</taxon>
        <taxon>Pseudomonadota</taxon>
        <taxon>Gammaproteobacteria</taxon>
        <taxon>Pasteurellales</taxon>
        <taxon>Pasteurellaceae</taxon>
        <taxon>Pasteurella</taxon>
    </lineage>
</organism>
<evidence type="ECO:0000256" key="2">
    <source>
        <dbReference type="ARBA" id="ARBA00009773"/>
    </source>
</evidence>
<feature type="transmembrane region" description="Helical" evidence="8">
    <location>
        <begin position="71"/>
        <end position="94"/>
    </location>
</feature>
<dbReference type="EMBL" id="FWWV01000013">
    <property type="protein sequence ID" value="SMB83782.1"/>
    <property type="molecule type" value="Genomic_DNA"/>
</dbReference>
<feature type="transmembrane region" description="Helical" evidence="8">
    <location>
        <begin position="278"/>
        <end position="302"/>
    </location>
</feature>
<dbReference type="Pfam" id="PF01594">
    <property type="entry name" value="AI-2E_transport"/>
    <property type="match status" value="1"/>
</dbReference>
<dbReference type="GO" id="GO:0005886">
    <property type="term" value="C:plasma membrane"/>
    <property type="evidence" value="ECO:0007669"/>
    <property type="project" value="UniProtKB-SubCell"/>
</dbReference>
<dbReference type="RefSeq" id="WP_084256832.1">
    <property type="nucleotide sequence ID" value="NZ_FWWV01000013.1"/>
</dbReference>
<dbReference type="GO" id="GO:0055085">
    <property type="term" value="P:transmembrane transport"/>
    <property type="evidence" value="ECO:0007669"/>
    <property type="project" value="TreeGrafter"/>
</dbReference>
<comment type="subcellular location">
    <subcellularLocation>
        <location evidence="1">Cell membrane</location>
        <topology evidence="1">Multi-pass membrane protein</topology>
    </subcellularLocation>
</comment>
<dbReference type="PANTHER" id="PTHR21716:SF53">
    <property type="entry name" value="PERMEASE PERM-RELATED"/>
    <property type="match status" value="1"/>
</dbReference>
<feature type="transmembrane region" description="Helical" evidence="8">
    <location>
        <begin position="243"/>
        <end position="271"/>
    </location>
</feature>
<feature type="transmembrane region" description="Helical" evidence="8">
    <location>
        <begin position="18"/>
        <end position="36"/>
    </location>
</feature>
<sequence>MWEMFQNWYRRRFSDPQALGLFAILLFIFIAIYFFSDIIAPLLIALVIAYLLEAPITFLSKTLKLPRSVSVSISLFLFVALIIFIMVVFIPRLWTQTISLTQDLPGMINQLHDWLLTLPEHYPGLIDYQMLDSLFSNTRAKLLAFGESALRYSLSSLLSLVTIGIYAFLVPLMVFFLVKDKQELIQGVMRFMPRNRTLASQVWREMQTQISNYIRGKFLEIIVVGAFTYALLLFFGLRYPLLLAFGVGLSVLVPYVGAVLITIPIALVALVQFGVTPTFWYLILGYVIIQILDGNLLVPILFSEAVNLHPLTIILSVLIFGGLWGFWGVFFAIPLATLVKAVVNAWPSNEETESA</sequence>
<dbReference type="AlphaFoldDB" id="A0A1W1URP8"/>
<feature type="transmembrane region" description="Helical" evidence="8">
    <location>
        <begin position="157"/>
        <end position="178"/>
    </location>
</feature>
<evidence type="ECO:0000256" key="7">
    <source>
        <dbReference type="ARBA" id="ARBA00023136"/>
    </source>
</evidence>
<comment type="similarity">
    <text evidence="2">Belongs to the autoinducer-2 exporter (AI-2E) (TC 2.A.86) family.</text>
</comment>
<keyword evidence="3" id="KW-0813">Transport</keyword>
<evidence type="ECO:0000256" key="4">
    <source>
        <dbReference type="ARBA" id="ARBA00022475"/>
    </source>
</evidence>
<keyword evidence="5 8" id="KW-0812">Transmembrane</keyword>
<evidence type="ECO:0000313" key="9">
    <source>
        <dbReference type="EMBL" id="SMB83782.1"/>
    </source>
</evidence>
<evidence type="ECO:0000256" key="5">
    <source>
        <dbReference type="ARBA" id="ARBA00022692"/>
    </source>
</evidence>
<protein>
    <submittedName>
        <fullName evidence="9">Putative permease</fullName>
    </submittedName>
</protein>
<evidence type="ECO:0000256" key="8">
    <source>
        <dbReference type="SAM" id="Phobius"/>
    </source>
</evidence>
<gene>
    <name evidence="9" type="ORF">SAMN05660772_00700</name>
</gene>
<dbReference type="InterPro" id="IPR002549">
    <property type="entry name" value="AI-2E-like"/>
</dbReference>
<name>A0A1W1URP8_9PAST</name>
<feature type="transmembrane region" description="Helical" evidence="8">
    <location>
        <begin position="42"/>
        <end position="59"/>
    </location>
</feature>